<proteinExistence type="predicted"/>
<sequence length="439" mass="51228">MTKTNSIHIYKQDFRISIYTFLFIFFHSNFDELFISFNTFFPVLSILPLDSYFLLTLHFLILSFISSIAFPSLSIEEISLTSHVITHLLLYFVSSQTNLPHELFFILAIFGPIIGILLAIPFLKKYVQITQIHPHYHTQTMKIEHIKYAIFSYLIIIISIFIILQFGFKKDLTKNKNLIFWLIDYIMYEDNSNVRQKMLLWWIICLILSIFFIKISLYTSKTSYNNEKISHIQLNKRRKFFHGIIIIMFLPTLHLDPLFSNISFSVALLLFFVSEIIRKFTLPPYGISLHHFLSKFTDERDNKGNIIVGHLYLLIGCASPLWLDFVGITFIEQNQYQLKLRAISGILSLGFGDSTASLIGKKIGRLHWPNSKKTVEGTFAFILAVLFGGMLAKYMSWIKDVIIWTDFFIATIMTALFEAFSSQNDNILMPIYMWSLLKR</sequence>
<dbReference type="Proteomes" id="UP000768646">
    <property type="component" value="Unassembled WGS sequence"/>
</dbReference>
<dbReference type="EMBL" id="JABTEG010000002">
    <property type="protein sequence ID" value="KAG4305697.1"/>
    <property type="molecule type" value="Genomic_DNA"/>
</dbReference>
<evidence type="ECO:0000313" key="1">
    <source>
        <dbReference type="EMBL" id="KAG4305697.1"/>
    </source>
</evidence>
<protein>
    <submittedName>
        <fullName evidence="1">Uncharacterized protein</fullName>
    </submittedName>
</protein>
<comment type="caution">
    <text evidence="1">The sequence shown here is derived from an EMBL/GenBank/DDBJ whole genome shotgun (WGS) entry which is preliminary data.</text>
</comment>
<gene>
    <name evidence="1" type="ORF">PORY_000607</name>
</gene>
<accession>A0ACB7CGG1</accession>
<name>A0ACB7CGG1_9ASCO</name>
<organism evidence="1 2">
    <name type="scientific">Pneumocystis oryctolagi</name>
    <dbReference type="NCBI Taxonomy" id="42067"/>
    <lineage>
        <taxon>Eukaryota</taxon>
        <taxon>Fungi</taxon>
        <taxon>Dikarya</taxon>
        <taxon>Ascomycota</taxon>
        <taxon>Taphrinomycotina</taxon>
        <taxon>Pneumocystomycetes</taxon>
        <taxon>Pneumocystaceae</taxon>
        <taxon>Pneumocystis</taxon>
    </lineage>
</organism>
<keyword evidence="2" id="KW-1185">Reference proteome</keyword>
<reference evidence="1 2" key="1">
    <citation type="journal article" date="2021" name="Commun. Biol.">
        <title>Genomic insights into the host specific adaptation of the Pneumocystis genus.</title>
        <authorList>
            <person name="Cisse O.H."/>
            <person name="Ma L."/>
            <person name="Dekker J.P."/>
            <person name="Khil P.P."/>
            <person name="Youn J.-H."/>
            <person name="Brenchley J.M."/>
            <person name="Blair R."/>
            <person name="Pahar B."/>
            <person name="Chabe M."/>
            <person name="Van Rompay K.K.A."/>
            <person name="Keesler R."/>
            <person name="Sukura A."/>
            <person name="Hirsch V."/>
            <person name="Kutty G."/>
            <person name="Liu Y."/>
            <person name="Peng L."/>
            <person name="Chen J."/>
            <person name="Song J."/>
            <person name="Weissenbacher-Lang C."/>
            <person name="Xu J."/>
            <person name="Upham N.S."/>
            <person name="Stajich J.E."/>
            <person name="Cuomo C.A."/>
            <person name="Cushion M.T."/>
            <person name="Kovacs J.A."/>
        </authorList>
    </citation>
    <scope>NUCLEOTIDE SEQUENCE [LARGE SCALE GENOMIC DNA]</scope>
    <source>
        <strain evidence="1 2">RABM</strain>
    </source>
</reference>
<evidence type="ECO:0000313" key="2">
    <source>
        <dbReference type="Proteomes" id="UP000768646"/>
    </source>
</evidence>